<gene>
    <name evidence="1" type="ORF">NSK_000794</name>
</gene>
<protein>
    <submittedName>
        <fullName evidence="1">Uncharacterized protein</fullName>
    </submittedName>
</protein>
<keyword evidence="2" id="KW-1185">Reference proteome</keyword>
<evidence type="ECO:0000313" key="2">
    <source>
        <dbReference type="Proteomes" id="UP000355283"/>
    </source>
</evidence>
<evidence type="ECO:0000313" key="1">
    <source>
        <dbReference type="EMBL" id="TFJ87440.1"/>
    </source>
</evidence>
<dbReference type="Proteomes" id="UP000355283">
    <property type="component" value="Unassembled WGS sequence"/>
</dbReference>
<organism evidence="1 2">
    <name type="scientific">Nannochloropsis salina CCMP1776</name>
    <dbReference type="NCBI Taxonomy" id="1027361"/>
    <lineage>
        <taxon>Eukaryota</taxon>
        <taxon>Sar</taxon>
        <taxon>Stramenopiles</taxon>
        <taxon>Ochrophyta</taxon>
        <taxon>Eustigmatophyceae</taxon>
        <taxon>Eustigmatales</taxon>
        <taxon>Monodopsidaceae</taxon>
        <taxon>Microchloropsis</taxon>
        <taxon>Microchloropsis salina</taxon>
    </lineage>
</organism>
<accession>A0A4D9D7Q6</accession>
<dbReference type="EMBL" id="SDOX01000005">
    <property type="protein sequence ID" value="TFJ87440.1"/>
    <property type="molecule type" value="Genomic_DNA"/>
</dbReference>
<sequence length="127" mass="14078">MWLRNVINESEWAEAVDLFYRGQALIWRAAEIFQALDERECHTVVDKADMVIELRRHQLSPVLKGGQALFLGTSLSLAKKHEGCVGLMEGAGVSVSVPSFFSLGNRTFKMAELTSGVMHEAAEALTR</sequence>
<comment type="caution">
    <text evidence="1">The sequence shown here is derived from an EMBL/GenBank/DDBJ whole genome shotgun (WGS) entry which is preliminary data.</text>
</comment>
<reference evidence="1 2" key="1">
    <citation type="submission" date="2019-01" db="EMBL/GenBank/DDBJ databases">
        <title>Nuclear Genome Assembly of the Microalgal Biofuel strain Nannochloropsis salina CCMP1776.</title>
        <authorList>
            <person name="Hovde B."/>
        </authorList>
    </citation>
    <scope>NUCLEOTIDE SEQUENCE [LARGE SCALE GENOMIC DNA]</scope>
    <source>
        <strain evidence="1 2">CCMP1776</strain>
    </source>
</reference>
<dbReference type="AlphaFoldDB" id="A0A4D9D7Q6"/>
<proteinExistence type="predicted"/>
<name>A0A4D9D7Q6_9STRA</name>